<feature type="domain" description="Autotransporter" evidence="1">
    <location>
        <begin position="1"/>
        <end position="200"/>
    </location>
</feature>
<accession>A0A366H6X4</accession>
<dbReference type="EMBL" id="QNRQ01000008">
    <property type="protein sequence ID" value="RBP37901.1"/>
    <property type="molecule type" value="Genomic_DNA"/>
</dbReference>
<evidence type="ECO:0000313" key="2">
    <source>
        <dbReference type="EMBL" id="RBP37901.1"/>
    </source>
</evidence>
<gene>
    <name evidence="2" type="ORF">DFR37_10883</name>
</gene>
<organism evidence="2 3">
    <name type="scientific">Eoetvoesiella caeni</name>
    <dbReference type="NCBI Taxonomy" id="645616"/>
    <lineage>
        <taxon>Bacteria</taxon>
        <taxon>Pseudomonadati</taxon>
        <taxon>Pseudomonadota</taxon>
        <taxon>Betaproteobacteria</taxon>
        <taxon>Burkholderiales</taxon>
        <taxon>Alcaligenaceae</taxon>
        <taxon>Eoetvoesiella</taxon>
    </lineage>
</organism>
<keyword evidence="3" id="KW-1185">Reference proteome</keyword>
<dbReference type="Gene3D" id="2.40.128.130">
    <property type="entry name" value="Autotransporter beta-domain"/>
    <property type="match status" value="1"/>
</dbReference>
<sequence>MAVLNGGALGLRTGLAYSWHDVHTRRSVDIPGLNDSLRADYDEGTLQAFGELGYGIELNNATRLEPFANLAYVRLHTDDYHERGGDASLAAGSANTETTFSTLGLRAGHALSLGGVQGTVRAMAGWRHAMGDTTPQVRHAFSAGSAFTVAGVPIAQDSAVVEIGVDLAMARNTRFGLSYAGQISDSAQDHGIKSTLQIRF</sequence>
<dbReference type="RefSeq" id="WP_276330279.1">
    <property type="nucleotide sequence ID" value="NZ_JACCEU010000009.1"/>
</dbReference>
<protein>
    <submittedName>
        <fullName evidence="2">Outer membrane autotransporter protein</fullName>
    </submittedName>
</protein>
<dbReference type="PROSITE" id="PS51208">
    <property type="entry name" value="AUTOTRANSPORTER"/>
    <property type="match status" value="1"/>
</dbReference>
<comment type="caution">
    <text evidence="2">The sequence shown here is derived from an EMBL/GenBank/DDBJ whole genome shotgun (WGS) entry which is preliminary data.</text>
</comment>
<dbReference type="Proteomes" id="UP000253628">
    <property type="component" value="Unassembled WGS sequence"/>
</dbReference>
<dbReference type="InterPro" id="IPR036709">
    <property type="entry name" value="Autotransporte_beta_dom_sf"/>
</dbReference>
<evidence type="ECO:0000313" key="3">
    <source>
        <dbReference type="Proteomes" id="UP000253628"/>
    </source>
</evidence>
<dbReference type="Pfam" id="PF03797">
    <property type="entry name" value="Autotransporter"/>
    <property type="match status" value="1"/>
</dbReference>
<evidence type="ECO:0000259" key="1">
    <source>
        <dbReference type="PROSITE" id="PS51208"/>
    </source>
</evidence>
<dbReference type="SUPFAM" id="SSF103515">
    <property type="entry name" value="Autotransporter"/>
    <property type="match status" value="1"/>
</dbReference>
<dbReference type="InterPro" id="IPR006315">
    <property type="entry name" value="OM_autotransptr_brl_dom"/>
</dbReference>
<dbReference type="InterPro" id="IPR005546">
    <property type="entry name" value="Autotransporte_beta"/>
</dbReference>
<reference evidence="2 3" key="1">
    <citation type="submission" date="2018-06" db="EMBL/GenBank/DDBJ databases">
        <title>Genomic Encyclopedia of Type Strains, Phase IV (KMG-IV): sequencing the most valuable type-strain genomes for metagenomic binning, comparative biology and taxonomic classification.</title>
        <authorList>
            <person name="Goeker M."/>
        </authorList>
    </citation>
    <scope>NUCLEOTIDE SEQUENCE [LARGE SCALE GENOMIC DNA]</scope>
    <source>
        <strain evidence="2 3">DSM 25520</strain>
    </source>
</reference>
<dbReference type="GO" id="GO:0019867">
    <property type="term" value="C:outer membrane"/>
    <property type="evidence" value="ECO:0007669"/>
    <property type="project" value="InterPro"/>
</dbReference>
<dbReference type="AlphaFoldDB" id="A0A366H6X4"/>
<name>A0A366H6X4_9BURK</name>
<dbReference type="NCBIfam" id="TIGR01414">
    <property type="entry name" value="autotrans_barl"/>
    <property type="match status" value="1"/>
</dbReference>
<proteinExistence type="predicted"/>